<evidence type="ECO:0000256" key="2">
    <source>
        <dbReference type="ARBA" id="ARBA00022741"/>
    </source>
</evidence>
<reference evidence="6" key="1">
    <citation type="journal article" date="2019" name="Int. J. Syst. Evol. Microbiol.">
        <title>The Global Catalogue of Microorganisms (GCM) 10K type strain sequencing project: providing services to taxonomists for standard genome sequencing and annotation.</title>
        <authorList>
            <consortium name="The Broad Institute Genomics Platform"/>
            <consortium name="The Broad Institute Genome Sequencing Center for Infectious Disease"/>
            <person name="Wu L."/>
            <person name="Ma J."/>
        </authorList>
    </citation>
    <scope>NUCLEOTIDE SEQUENCE [LARGE SCALE GENOMIC DNA]</scope>
    <source>
        <strain evidence="6">JCM 16546</strain>
    </source>
</reference>
<dbReference type="PROSITE" id="PS00211">
    <property type="entry name" value="ABC_TRANSPORTER_1"/>
    <property type="match status" value="1"/>
</dbReference>
<keyword evidence="6" id="KW-1185">Reference proteome</keyword>
<dbReference type="PROSITE" id="PS50893">
    <property type="entry name" value="ABC_TRANSPORTER_2"/>
    <property type="match status" value="1"/>
</dbReference>
<evidence type="ECO:0000256" key="1">
    <source>
        <dbReference type="ARBA" id="ARBA00022448"/>
    </source>
</evidence>
<dbReference type="RefSeq" id="WP_221857176.1">
    <property type="nucleotide sequence ID" value="NZ_BAAAYV010000025.1"/>
</dbReference>
<dbReference type="PANTHER" id="PTHR42788">
    <property type="entry name" value="TAURINE IMPORT ATP-BINDING PROTEIN-RELATED"/>
    <property type="match status" value="1"/>
</dbReference>
<keyword evidence="3 5" id="KW-0067">ATP-binding</keyword>
<evidence type="ECO:0000313" key="6">
    <source>
        <dbReference type="Proteomes" id="UP001410795"/>
    </source>
</evidence>
<dbReference type="Gene3D" id="3.40.50.300">
    <property type="entry name" value="P-loop containing nucleotide triphosphate hydrolases"/>
    <property type="match status" value="1"/>
</dbReference>
<dbReference type="InterPro" id="IPR003439">
    <property type="entry name" value="ABC_transporter-like_ATP-bd"/>
</dbReference>
<dbReference type="Pfam" id="PF00005">
    <property type="entry name" value="ABC_tran"/>
    <property type="match status" value="1"/>
</dbReference>
<organism evidence="5 6">
    <name type="scientific">Microbacterium marinilacus</name>
    <dbReference type="NCBI Taxonomy" id="415209"/>
    <lineage>
        <taxon>Bacteria</taxon>
        <taxon>Bacillati</taxon>
        <taxon>Actinomycetota</taxon>
        <taxon>Actinomycetes</taxon>
        <taxon>Micrococcales</taxon>
        <taxon>Microbacteriaceae</taxon>
        <taxon>Microbacterium</taxon>
    </lineage>
</organism>
<dbReference type="CDD" id="cd03293">
    <property type="entry name" value="ABC_NrtD_SsuB_transporters"/>
    <property type="match status" value="1"/>
</dbReference>
<feature type="domain" description="ABC transporter" evidence="4">
    <location>
        <begin position="6"/>
        <end position="237"/>
    </location>
</feature>
<accession>A0ABP7BTM6</accession>
<dbReference type="InterPro" id="IPR027417">
    <property type="entry name" value="P-loop_NTPase"/>
</dbReference>
<dbReference type="InterPro" id="IPR050166">
    <property type="entry name" value="ABC_transporter_ATP-bind"/>
</dbReference>
<dbReference type="Proteomes" id="UP001410795">
    <property type="component" value="Unassembled WGS sequence"/>
</dbReference>
<evidence type="ECO:0000259" key="4">
    <source>
        <dbReference type="PROSITE" id="PS50893"/>
    </source>
</evidence>
<comment type="caution">
    <text evidence="5">The sequence shown here is derived from an EMBL/GenBank/DDBJ whole genome shotgun (WGS) entry which is preliminary data.</text>
</comment>
<gene>
    <name evidence="5" type="ORF">GCM10022202_34690</name>
</gene>
<evidence type="ECO:0000313" key="5">
    <source>
        <dbReference type="EMBL" id="GAA3669649.1"/>
    </source>
</evidence>
<name>A0ABP7BTM6_9MICO</name>
<protein>
    <submittedName>
        <fullName evidence="5">ABC transporter ATP-binding protein</fullName>
    </submittedName>
</protein>
<keyword evidence="1" id="KW-0813">Transport</keyword>
<evidence type="ECO:0000256" key="3">
    <source>
        <dbReference type="ARBA" id="ARBA00022840"/>
    </source>
</evidence>
<proteinExistence type="predicted"/>
<dbReference type="EMBL" id="BAAAYV010000025">
    <property type="protein sequence ID" value="GAA3669649.1"/>
    <property type="molecule type" value="Genomic_DNA"/>
</dbReference>
<dbReference type="InterPro" id="IPR003593">
    <property type="entry name" value="AAA+_ATPase"/>
</dbReference>
<dbReference type="InterPro" id="IPR017871">
    <property type="entry name" value="ABC_transporter-like_CS"/>
</dbReference>
<dbReference type="SMART" id="SM00382">
    <property type="entry name" value="AAA"/>
    <property type="match status" value="1"/>
</dbReference>
<dbReference type="GO" id="GO:0005524">
    <property type="term" value="F:ATP binding"/>
    <property type="evidence" value="ECO:0007669"/>
    <property type="project" value="UniProtKB-KW"/>
</dbReference>
<dbReference type="PANTHER" id="PTHR42788:SF13">
    <property type="entry name" value="ALIPHATIC SULFONATES IMPORT ATP-BINDING PROTEIN SSUB"/>
    <property type="match status" value="1"/>
</dbReference>
<sequence length="256" mass="28183">MSNLTISNLSVEYTADDGSVFTALDDINLRTEPGEFVTVIGPSGCGKSTLLHCIGGLQESTSGTIRFGDDVITAPDPRRGAFVFQDYSLFPWKTVRENAAAGLRFQGVPKAEALDMAQRQLDFVGLGDLADRFPAQLSGGQQQRVAMARALAVEPRMLLMDEPFGALDEQTRRKLGHDLVTLLTEAEQSVVMITHSLDEAIFWADRIVVMSARPGRIAEEIRVDAPRPRGMEFMTSRAFQDIRVHLFEMLESPVPA</sequence>
<dbReference type="SUPFAM" id="SSF52540">
    <property type="entry name" value="P-loop containing nucleoside triphosphate hydrolases"/>
    <property type="match status" value="1"/>
</dbReference>
<keyword evidence="2" id="KW-0547">Nucleotide-binding</keyword>